<feature type="non-terminal residue" evidence="3">
    <location>
        <position position="1"/>
    </location>
</feature>
<dbReference type="AlphaFoldDB" id="A0A0F9GRL3"/>
<protein>
    <recommendedName>
        <fullName evidence="2">Amidohydrolase-related domain-containing protein</fullName>
    </recommendedName>
</protein>
<dbReference type="EMBL" id="LAZR01025389">
    <property type="protein sequence ID" value="KKL72065.1"/>
    <property type="molecule type" value="Genomic_DNA"/>
</dbReference>
<organism evidence="3">
    <name type="scientific">marine sediment metagenome</name>
    <dbReference type="NCBI Taxonomy" id="412755"/>
    <lineage>
        <taxon>unclassified sequences</taxon>
        <taxon>metagenomes</taxon>
        <taxon>ecological metagenomes</taxon>
    </lineage>
</organism>
<dbReference type="GO" id="GO:0016787">
    <property type="term" value="F:hydrolase activity"/>
    <property type="evidence" value="ECO:0007669"/>
    <property type="project" value="InterPro"/>
</dbReference>
<comment type="caution">
    <text evidence="3">The sequence shown here is derived from an EMBL/GenBank/DDBJ whole genome shotgun (WGS) entry which is preliminary data.</text>
</comment>
<name>A0A0F9GRL3_9ZZZZ</name>
<feature type="domain" description="Amidohydrolase-related" evidence="2">
    <location>
        <begin position="25"/>
        <end position="147"/>
    </location>
</feature>
<sequence>YSCCCCSSQKVLYLLIFLSTIWGEVHTYGGDGVKICLDAGVDSIEHSAALDDELIDQMVCQNTWLVPTFTVLRKIAALGELDPCPVPEYMPRKAQTLIEVQTGSFQKALAAGVRIAMGTDLGSFGRGDNAQELAYMVEAGMTPMQAIVACEWLFERKLGLPRRDDVEQTLHLPKLFLPIRIFGDPDSALALTPVDFAAQTIARLLEDSSPGETFHIVPERVPRNREVAAAVRLALNVAGIEFAPHRRHFPLDMVYNRLIKDLLPYLSHQPRFTTSVGADCPPINASYLERILRYWRNDGNEFHQRDQRAGNQDAVRRDPEGADRAGAYAHQPAL</sequence>
<dbReference type="PANTHER" id="PTHR43135:SF3">
    <property type="entry name" value="ALPHA-D-RIBOSE 1-METHYLPHOSPHONATE 5-TRIPHOSPHATE DIPHOSPHATASE"/>
    <property type="match status" value="1"/>
</dbReference>
<dbReference type="InterPro" id="IPR006680">
    <property type="entry name" value="Amidohydro-rel"/>
</dbReference>
<dbReference type="SUPFAM" id="SSF51735">
    <property type="entry name" value="NAD(P)-binding Rossmann-fold domains"/>
    <property type="match status" value="1"/>
</dbReference>
<gene>
    <name evidence="3" type="ORF">LCGC14_2088670</name>
</gene>
<dbReference type="Gene3D" id="3.40.50.720">
    <property type="entry name" value="NAD(P)-binding Rossmann-like Domain"/>
    <property type="match status" value="1"/>
</dbReference>
<proteinExistence type="predicted"/>
<dbReference type="InterPro" id="IPR051781">
    <property type="entry name" value="Metallo-dep_Hydrolase"/>
</dbReference>
<evidence type="ECO:0000313" key="3">
    <source>
        <dbReference type="EMBL" id="KKL72065.1"/>
    </source>
</evidence>
<dbReference type="InterPro" id="IPR032466">
    <property type="entry name" value="Metal_Hydrolase"/>
</dbReference>
<evidence type="ECO:0000259" key="2">
    <source>
        <dbReference type="Pfam" id="PF01979"/>
    </source>
</evidence>
<feature type="region of interest" description="Disordered" evidence="1">
    <location>
        <begin position="303"/>
        <end position="334"/>
    </location>
</feature>
<reference evidence="3" key="1">
    <citation type="journal article" date="2015" name="Nature">
        <title>Complex archaea that bridge the gap between prokaryotes and eukaryotes.</title>
        <authorList>
            <person name="Spang A."/>
            <person name="Saw J.H."/>
            <person name="Jorgensen S.L."/>
            <person name="Zaremba-Niedzwiedzka K."/>
            <person name="Martijn J."/>
            <person name="Lind A.E."/>
            <person name="van Eijk R."/>
            <person name="Schleper C."/>
            <person name="Guy L."/>
            <person name="Ettema T.J."/>
        </authorList>
    </citation>
    <scope>NUCLEOTIDE SEQUENCE</scope>
</reference>
<accession>A0A0F9GRL3</accession>
<evidence type="ECO:0000256" key="1">
    <source>
        <dbReference type="SAM" id="MobiDB-lite"/>
    </source>
</evidence>
<dbReference type="InterPro" id="IPR036291">
    <property type="entry name" value="NAD(P)-bd_dom_sf"/>
</dbReference>
<feature type="compositionally biased region" description="Basic and acidic residues" evidence="1">
    <location>
        <begin position="303"/>
        <end position="323"/>
    </location>
</feature>
<dbReference type="PANTHER" id="PTHR43135">
    <property type="entry name" value="ALPHA-D-RIBOSE 1-METHYLPHOSPHONATE 5-TRIPHOSPHATE DIPHOSPHATASE"/>
    <property type="match status" value="1"/>
</dbReference>
<dbReference type="SUPFAM" id="SSF51556">
    <property type="entry name" value="Metallo-dependent hydrolases"/>
    <property type="match status" value="1"/>
</dbReference>
<dbReference type="Gene3D" id="3.20.20.140">
    <property type="entry name" value="Metal-dependent hydrolases"/>
    <property type="match status" value="1"/>
</dbReference>
<dbReference type="Pfam" id="PF01979">
    <property type="entry name" value="Amidohydro_1"/>
    <property type="match status" value="1"/>
</dbReference>